<dbReference type="Pfam" id="PF08647">
    <property type="entry name" value="BRE1"/>
    <property type="match status" value="1"/>
</dbReference>
<dbReference type="GO" id="GO:0003356">
    <property type="term" value="P:regulation of cilium beat frequency"/>
    <property type="evidence" value="ECO:0007669"/>
    <property type="project" value="Ensembl"/>
</dbReference>
<dbReference type="GO" id="GO:0001947">
    <property type="term" value="P:heart looping"/>
    <property type="evidence" value="ECO:0007669"/>
    <property type="project" value="Ensembl"/>
</dbReference>
<feature type="coiled-coil region" evidence="1">
    <location>
        <begin position="351"/>
        <end position="448"/>
    </location>
</feature>
<keyword evidence="1" id="KW-0175">Coiled coil</keyword>
<reference evidence="3" key="1">
    <citation type="submission" date="2025-08" db="UniProtKB">
        <authorList>
            <consortium name="Ensembl"/>
        </authorList>
    </citation>
    <scope>IDENTIFICATION</scope>
</reference>
<dbReference type="GO" id="GO:0005930">
    <property type="term" value="C:axoneme"/>
    <property type="evidence" value="ECO:0007669"/>
    <property type="project" value="Ensembl"/>
</dbReference>
<feature type="coiled-coil region" evidence="1">
    <location>
        <begin position="853"/>
        <end position="901"/>
    </location>
</feature>
<evidence type="ECO:0000256" key="2">
    <source>
        <dbReference type="SAM" id="MobiDB-lite"/>
    </source>
</evidence>
<dbReference type="PANTHER" id="PTHR16275:SF8">
    <property type="entry name" value="COILED-COIL DOMAIN-CONTAINING PROTEIN 40"/>
    <property type="match status" value="1"/>
</dbReference>
<dbReference type="OMA" id="RMQRIQK"/>
<dbReference type="GO" id="GO:0044458">
    <property type="term" value="P:motile cilium assembly"/>
    <property type="evidence" value="ECO:0007669"/>
    <property type="project" value="Ensembl"/>
</dbReference>
<feature type="coiled-coil region" evidence="1">
    <location>
        <begin position="662"/>
        <end position="724"/>
    </location>
</feature>
<gene>
    <name evidence="3" type="primary">CCDC40</name>
</gene>
<dbReference type="InterPro" id="IPR037386">
    <property type="entry name" value="CCDC40"/>
</dbReference>
<evidence type="ECO:0000313" key="4">
    <source>
        <dbReference type="Proteomes" id="UP000233160"/>
    </source>
</evidence>
<sequence length="1123" mass="127301">MAEPGCEAGGDAVSSGRAVLPGRTRRVSPIEKDDDQEGEAAVGATEHPEREDTTEGEVALEGDPEFEGDAEFEEEVMMEEEFEFDLETASPEGQISSMDLAYSDGSPREPPGGRGSREDGLEGSYREATGPSESREQGLIATEPSQEVLSSPEQIGQDASGSTLGGSTKSQEKLQQKVFPMGSRHRFRLSRGSSNVSSDTDEHFPVPLPGPDAQPREGAQPAFLDQIQQLSPEGQPLVDRMDSEGSHETEDEGSQLVVLDPDHPLMVRFQAALKSYLNRQIEKLKLELQELGVATKQSRVQRQELGVNLYGVQQQLARLQMQLEKSHDRHSVVACQRRRKEEELQGARALHAKTSAAANQERKKLAALQAELENLALNLFYMQNIDQDVQDDIRVMKRVVKKAEAERTRAETEKKKQDLFVDQLTNKAKQLEENIALFEAQCSAQAEDTRTLRKAVSEASTEIEAISMEKKRVLQQWATSLVGMKHRDEAHRAILEALRYGRPCQHQAKSLDGEIEAYKKSITQEEEKNEKLARILNRAETEAGLMQKLTAQCLARREALQSEFNTYSLALQDSEDALSKGHQEHAVVASELQTMHQAIRSELELKRRMDTAIREKLQEHMTSNKMTKYFNQLIQKLQKEKTNMVTHLSKIDGDIAQATLDITNASCRLEMHQRTLAELDKEVKNLSELISNSENEISRRTILIERKQGLINFLKKQLEQMVSELGGEEVGPLEVEIKRLTKLLDEDSTSVTKAQATWLRLQQELVTATQEHEQQLQSTAMARKEMHILEQKKLRVENKIEQERREQKEIERHMRDLDNDLRKLNVLVCKSRGSSEQLQQDNLATEGEFVRTLKAAERETLELQEKLSQLSEEKAAMLSNLVEAEHQIMLWEKKIQLAKEMRASVDSETGQTETQAMKAEIHRMKVRHGQLLKQQEKMIRDMELAVARRETIVTQAEGQGKTGPKVLTRTDFHHKQIELRRKIGDVHKATEECTKTVLKLEEAQRSSSSALLEKQKQLSMMQSDLDTLEADLSRLTALKQQNLSDIVALQTRAKHLQAVKEGRYVFLFRSKQSLQLERRRLDDRLALIATILHQVQDEYPQFQKALRKVSQKVDSKLESPGPS</sequence>
<dbReference type="GeneTree" id="ENSGT00440000035688"/>
<dbReference type="GO" id="GO:0035469">
    <property type="term" value="P:determination of pancreatic left/right asymmetry"/>
    <property type="evidence" value="ECO:0007669"/>
    <property type="project" value="Ensembl"/>
</dbReference>
<dbReference type="GO" id="GO:0036159">
    <property type="term" value="P:inner dynein arm assembly"/>
    <property type="evidence" value="ECO:0007669"/>
    <property type="project" value="Ensembl"/>
</dbReference>
<feature type="coiled-coil region" evidence="1">
    <location>
        <begin position="1011"/>
        <end position="1038"/>
    </location>
</feature>
<accession>A0A2K6FWH2</accession>
<keyword evidence="4" id="KW-1185">Reference proteome</keyword>
<dbReference type="GO" id="GO:0060287">
    <property type="term" value="P:epithelial cilium movement involved in determination of left/right asymmetry"/>
    <property type="evidence" value="ECO:0007669"/>
    <property type="project" value="Ensembl"/>
</dbReference>
<dbReference type="GO" id="GO:0005576">
    <property type="term" value="C:extracellular region"/>
    <property type="evidence" value="ECO:0007669"/>
    <property type="project" value="GOC"/>
</dbReference>
<dbReference type="GO" id="GO:0030317">
    <property type="term" value="P:flagellated sperm motility"/>
    <property type="evidence" value="ECO:0007669"/>
    <property type="project" value="Ensembl"/>
</dbReference>
<dbReference type="Ensembl" id="ENSPCOT00000028956.1">
    <property type="protein sequence ID" value="ENSPCOP00000018315.1"/>
    <property type="gene ID" value="ENSPCOG00000021050.1"/>
</dbReference>
<name>A0A2K6FWH2_PROCO</name>
<feature type="region of interest" description="Disordered" evidence="2">
    <location>
        <begin position="1"/>
        <end position="218"/>
    </location>
</feature>
<feature type="coiled-coil region" evidence="1">
    <location>
        <begin position="786"/>
        <end position="827"/>
    </location>
</feature>
<dbReference type="STRING" id="379532.ENSPCOP00000018315"/>
<feature type="compositionally biased region" description="Polar residues" evidence="2">
    <location>
        <begin position="143"/>
        <end position="169"/>
    </location>
</feature>
<protein>
    <submittedName>
        <fullName evidence="3">Coiled-coil domain 40 molecular ruler complex subunit</fullName>
    </submittedName>
</protein>
<proteinExistence type="predicted"/>
<feature type="coiled-coil region" evidence="1">
    <location>
        <begin position="508"/>
        <end position="542"/>
    </location>
</feature>
<dbReference type="GO" id="GO:0030324">
    <property type="term" value="P:lung development"/>
    <property type="evidence" value="ECO:0007669"/>
    <property type="project" value="Ensembl"/>
</dbReference>
<dbReference type="Proteomes" id="UP000233160">
    <property type="component" value="Unassembled WGS sequence"/>
</dbReference>
<evidence type="ECO:0000256" key="1">
    <source>
        <dbReference type="SAM" id="Coils"/>
    </source>
</evidence>
<organism evidence="3 4">
    <name type="scientific">Propithecus coquereli</name>
    <name type="common">Coquerel's sifaka</name>
    <name type="synonym">Propithecus verreauxi coquereli</name>
    <dbReference type="NCBI Taxonomy" id="379532"/>
    <lineage>
        <taxon>Eukaryota</taxon>
        <taxon>Metazoa</taxon>
        <taxon>Chordata</taxon>
        <taxon>Craniata</taxon>
        <taxon>Vertebrata</taxon>
        <taxon>Euteleostomi</taxon>
        <taxon>Mammalia</taxon>
        <taxon>Eutheria</taxon>
        <taxon>Euarchontoglires</taxon>
        <taxon>Primates</taxon>
        <taxon>Strepsirrhini</taxon>
        <taxon>Lemuriformes</taxon>
        <taxon>Indriidae</taxon>
        <taxon>Propithecus</taxon>
    </lineage>
</organism>
<dbReference type="GO" id="GO:0061512">
    <property type="term" value="P:protein localization to cilium"/>
    <property type="evidence" value="ECO:0007669"/>
    <property type="project" value="Ensembl"/>
</dbReference>
<dbReference type="AlphaFoldDB" id="A0A2K6FWH2"/>
<evidence type="ECO:0000313" key="3">
    <source>
        <dbReference type="Ensembl" id="ENSPCOP00000018315.1"/>
    </source>
</evidence>
<dbReference type="GO" id="GO:0071907">
    <property type="term" value="P:determination of digestive tract left/right asymmetry"/>
    <property type="evidence" value="ECO:0007669"/>
    <property type="project" value="Ensembl"/>
</dbReference>
<feature type="compositionally biased region" description="Acidic residues" evidence="2">
    <location>
        <begin position="54"/>
        <end position="86"/>
    </location>
</feature>
<dbReference type="GO" id="GO:0031514">
    <property type="term" value="C:motile cilium"/>
    <property type="evidence" value="ECO:0007669"/>
    <property type="project" value="Ensembl"/>
</dbReference>
<reference evidence="3" key="2">
    <citation type="submission" date="2025-09" db="UniProtKB">
        <authorList>
            <consortium name="Ensembl"/>
        </authorList>
    </citation>
    <scope>IDENTIFICATION</scope>
</reference>
<dbReference type="GO" id="GO:0071910">
    <property type="term" value="P:determination of liver left/right asymmetry"/>
    <property type="evidence" value="ECO:0007669"/>
    <property type="project" value="Ensembl"/>
</dbReference>
<dbReference type="PANTHER" id="PTHR16275">
    <property type="entry name" value="COILED-COIL DOMAIN-CONTAINING PROTEIN 40"/>
    <property type="match status" value="1"/>
</dbReference>